<proteinExistence type="predicted"/>
<protein>
    <submittedName>
        <fullName evidence="2">Uncharacterized protein</fullName>
    </submittedName>
</protein>
<evidence type="ECO:0000313" key="2">
    <source>
        <dbReference type="WBParaSite" id="ACRNAN_scaffold1909.g21771.t1"/>
    </source>
</evidence>
<dbReference type="AlphaFoldDB" id="A0A914D516"/>
<dbReference type="Proteomes" id="UP000887540">
    <property type="component" value="Unplaced"/>
</dbReference>
<organism evidence="1 2">
    <name type="scientific">Acrobeloides nanus</name>
    <dbReference type="NCBI Taxonomy" id="290746"/>
    <lineage>
        <taxon>Eukaryota</taxon>
        <taxon>Metazoa</taxon>
        <taxon>Ecdysozoa</taxon>
        <taxon>Nematoda</taxon>
        <taxon>Chromadorea</taxon>
        <taxon>Rhabditida</taxon>
        <taxon>Tylenchina</taxon>
        <taxon>Cephalobomorpha</taxon>
        <taxon>Cephaloboidea</taxon>
        <taxon>Cephalobidae</taxon>
        <taxon>Acrobeloides</taxon>
    </lineage>
</organism>
<sequence length="116" mass="13569">MRSNMAYTMLNDIRCRDLCLCTEDQGCYRPYNMTNYRLLLVPYCSNNQCKMYGIVLTWPLYLTSSFIDESNNTYTPNYPDSTGRYFSENWLIRDDPTHELSIRYGGVTNSPLSVLD</sequence>
<name>A0A914D516_9BILA</name>
<evidence type="ECO:0000313" key="1">
    <source>
        <dbReference type="Proteomes" id="UP000887540"/>
    </source>
</evidence>
<dbReference type="WBParaSite" id="ACRNAN_scaffold1909.g21771.t1">
    <property type="protein sequence ID" value="ACRNAN_scaffold1909.g21771.t1"/>
    <property type="gene ID" value="ACRNAN_scaffold1909.g21771"/>
</dbReference>
<accession>A0A914D516</accession>
<reference evidence="2" key="1">
    <citation type="submission" date="2022-11" db="UniProtKB">
        <authorList>
            <consortium name="WormBaseParasite"/>
        </authorList>
    </citation>
    <scope>IDENTIFICATION</scope>
</reference>
<keyword evidence="1" id="KW-1185">Reference proteome</keyword>